<dbReference type="SUPFAM" id="SSF53474">
    <property type="entry name" value="alpha/beta-Hydrolases"/>
    <property type="match status" value="1"/>
</dbReference>
<accession>A0A7S3K5Q1</accession>
<dbReference type="PANTHER" id="PTHR11802">
    <property type="entry name" value="SERINE PROTEASE FAMILY S10 SERINE CARBOXYPEPTIDASE"/>
    <property type="match status" value="1"/>
</dbReference>
<dbReference type="InterPro" id="IPR029058">
    <property type="entry name" value="AB_hydrolase_fold"/>
</dbReference>
<reference evidence="3" key="1">
    <citation type="submission" date="2021-01" db="EMBL/GenBank/DDBJ databases">
        <authorList>
            <person name="Corre E."/>
            <person name="Pelletier E."/>
            <person name="Niang G."/>
            <person name="Scheremetjew M."/>
            <person name="Finn R."/>
            <person name="Kale V."/>
            <person name="Holt S."/>
            <person name="Cochrane G."/>
            <person name="Meng A."/>
            <person name="Brown T."/>
            <person name="Cohen L."/>
        </authorList>
    </citation>
    <scope>NUCLEOTIDE SEQUENCE</scope>
    <source>
        <strain evidence="3">CT5</strain>
    </source>
</reference>
<name>A0A7S3K5Q1_EUPCR</name>
<protein>
    <recommendedName>
        <fullName evidence="2">Carboxypeptidase</fullName>
        <ecNumber evidence="2">3.4.16.-</ecNumber>
    </recommendedName>
</protein>
<feature type="chain" id="PRO_5031609137" description="Carboxypeptidase" evidence="2">
    <location>
        <begin position="26"/>
        <end position="461"/>
    </location>
</feature>
<dbReference type="PRINTS" id="PR00724">
    <property type="entry name" value="CRBOXYPTASEC"/>
</dbReference>
<sequence>MKLVSTQKGLGSIFLIAVLISSTFAAVKEDLVTEDLPGCGHYNFDSYSGYIPIDDHNKFHYVLVESQSNPETDPFIIWFTGGPGCSGMLAYFMENGPCVWDGLDTDPEPHPNEYSWNAKANVLYVDNPAGVGFNLGYRGEYLNDKIAGEQELNFTLAFFERYPEFLSNELYITGESYGGIYVPYLAYNLHKGNHTTRTGGNLNLQGIAVGNGVTDWKYDGTPAYVEMSFAHGLIPLDLQRRIKESGCSFVEESEEDIPFSRECQSLGNEWASYIQKINVYDVYREPRDGGLMSDNSVETLLKGEEDRVGYTPFLKHFKNQTPFTMPVPQYMDRDDVRRVFHVTEKKDAFQACVRFNYERLPEASIWIYPTLKEAGYRILKYTGDTDGAVPTLGTLAWIDELGWDLQVDHEPFVRNGKVAGYYTKRDGLELVVFHGVGHLVPMWMREESQEVLYKWINGQRP</sequence>
<keyword evidence="2" id="KW-0645">Protease</keyword>
<dbReference type="EC" id="3.4.16.-" evidence="2"/>
<gene>
    <name evidence="3" type="ORF">ECRA1380_LOCUS576</name>
</gene>
<keyword evidence="2" id="KW-0378">Hydrolase</keyword>
<dbReference type="Pfam" id="PF00450">
    <property type="entry name" value="Peptidase_S10"/>
    <property type="match status" value="1"/>
</dbReference>
<organism evidence="3">
    <name type="scientific">Euplotes crassus</name>
    <dbReference type="NCBI Taxonomy" id="5936"/>
    <lineage>
        <taxon>Eukaryota</taxon>
        <taxon>Sar</taxon>
        <taxon>Alveolata</taxon>
        <taxon>Ciliophora</taxon>
        <taxon>Intramacronucleata</taxon>
        <taxon>Spirotrichea</taxon>
        <taxon>Hypotrichia</taxon>
        <taxon>Euplotida</taxon>
        <taxon>Euplotidae</taxon>
        <taxon>Moneuplotes</taxon>
    </lineage>
</organism>
<dbReference type="InterPro" id="IPR018202">
    <property type="entry name" value="Ser_caboxypep_ser_AS"/>
</dbReference>
<proteinExistence type="inferred from homology"/>
<evidence type="ECO:0000256" key="1">
    <source>
        <dbReference type="ARBA" id="ARBA00009431"/>
    </source>
</evidence>
<evidence type="ECO:0000313" key="3">
    <source>
        <dbReference type="EMBL" id="CAE0375625.1"/>
    </source>
</evidence>
<feature type="signal peptide" evidence="2">
    <location>
        <begin position="1"/>
        <end position="25"/>
    </location>
</feature>
<dbReference type="EMBL" id="HBIK01001202">
    <property type="protein sequence ID" value="CAE0375625.1"/>
    <property type="molecule type" value="Transcribed_RNA"/>
</dbReference>
<evidence type="ECO:0000256" key="2">
    <source>
        <dbReference type="RuleBase" id="RU361156"/>
    </source>
</evidence>
<keyword evidence="2" id="KW-0121">Carboxypeptidase</keyword>
<dbReference type="PROSITE" id="PS00131">
    <property type="entry name" value="CARBOXYPEPT_SER_SER"/>
    <property type="match status" value="1"/>
</dbReference>
<dbReference type="Gene3D" id="3.40.50.1820">
    <property type="entry name" value="alpha/beta hydrolase"/>
    <property type="match status" value="1"/>
</dbReference>
<keyword evidence="2" id="KW-0732">Signal</keyword>
<dbReference type="InterPro" id="IPR001563">
    <property type="entry name" value="Peptidase_S10"/>
</dbReference>
<comment type="similarity">
    <text evidence="1 2">Belongs to the peptidase S10 family.</text>
</comment>
<dbReference type="GO" id="GO:0004185">
    <property type="term" value="F:serine-type carboxypeptidase activity"/>
    <property type="evidence" value="ECO:0007669"/>
    <property type="project" value="UniProtKB-UniRule"/>
</dbReference>
<dbReference type="GO" id="GO:0006508">
    <property type="term" value="P:proteolysis"/>
    <property type="evidence" value="ECO:0007669"/>
    <property type="project" value="UniProtKB-KW"/>
</dbReference>
<dbReference type="PANTHER" id="PTHR11802:SF201">
    <property type="entry name" value="CARBOXYPEPTIDASE"/>
    <property type="match status" value="1"/>
</dbReference>
<dbReference type="AlphaFoldDB" id="A0A7S3K5Q1"/>